<dbReference type="PANTHER" id="PTHR34699:SF2">
    <property type="entry name" value="NON-CANONICAL PURINE NTP PHOSPHATASE_PRRC1 DOMAIN-CONTAINING PROTEIN"/>
    <property type="match status" value="1"/>
</dbReference>
<keyword evidence="5" id="KW-0378">Hydrolase</keyword>
<comment type="catalytic activity">
    <reaction evidence="10">
        <text>ITP + H2O = IDP + phosphate + H(+)</text>
        <dbReference type="Rhea" id="RHEA:28330"/>
        <dbReference type="ChEBI" id="CHEBI:15377"/>
        <dbReference type="ChEBI" id="CHEBI:15378"/>
        <dbReference type="ChEBI" id="CHEBI:43474"/>
        <dbReference type="ChEBI" id="CHEBI:58280"/>
        <dbReference type="ChEBI" id="CHEBI:61402"/>
        <dbReference type="EC" id="3.6.1.73"/>
    </reaction>
</comment>
<keyword evidence="6" id="KW-0460">Magnesium</keyword>
<dbReference type="InterPro" id="IPR029001">
    <property type="entry name" value="ITPase-like_fam"/>
</dbReference>
<dbReference type="GO" id="GO:0009117">
    <property type="term" value="P:nucleotide metabolic process"/>
    <property type="evidence" value="ECO:0007669"/>
    <property type="project" value="UniProtKB-KW"/>
</dbReference>
<evidence type="ECO:0000256" key="4">
    <source>
        <dbReference type="ARBA" id="ARBA00022741"/>
    </source>
</evidence>
<gene>
    <name evidence="13" type="ORF">DFR57_12424</name>
</gene>
<reference evidence="13 14" key="1">
    <citation type="submission" date="2018-07" db="EMBL/GenBank/DDBJ databases">
        <title>Genomic Encyclopedia of Type Strains, Phase IV (KMG-IV): sequencing the most valuable type-strain genomes for metagenomic binning, comparative biology and taxonomic classification.</title>
        <authorList>
            <person name="Goeker M."/>
        </authorList>
    </citation>
    <scope>NUCLEOTIDE SEQUENCE [LARGE SCALE GENOMIC DNA]</scope>
    <source>
        <strain evidence="13 14">DSM 27696</strain>
    </source>
</reference>
<keyword evidence="4" id="KW-0547">Nucleotide-binding</keyword>
<comment type="cofactor">
    <cofactor evidence="2">
        <name>Mg(2+)</name>
        <dbReference type="ChEBI" id="CHEBI:18420"/>
    </cofactor>
</comment>
<dbReference type="Pfam" id="PF01931">
    <property type="entry name" value="NTPase_I-T"/>
    <property type="match status" value="1"/>
</dbReference>
<dbReference type="RefSeq" id="WP_114354537.1">
    <property type="nucleotide sequence ID" value="NZ_QPJJ01000024.1"/>
</dbReference>
<dbReference type="InterPro" id="IPR026533">
    <property type="entry name" value="NTPase/PRRC1"/>
</dbReference>
<protein>
    <recommendedName>
        <fullName evidence="9">inosine/xanthosine triphosphatase</fullName>
        <ecNumber evidence="9">3.6.1.73</ecNumber>
    </recommendedName>
</protein>
<dbReference type="Gene3D" id="3.90.950.10">
    <property type="match status" value="1"/>
</dbReference>
<dbReference type="GO" id="GO:0046872">
    <property type="term" value="F:metal ion binding"/>
    <property type="evidence" value="ECO:0007669"/>
    <property type="project" value="UniProtKB-KW"/>
</dbReference>
<dbReference type="EMBL" id="QPJJ01000024">
    <property type="protein sequence ID" value="RCW62669.1"/>
    <property type="molecule type" value="Genomic_DNA"/>
</dbReference>
<evidence type="ECO:0000256" key="9">
    <source>
        <dbReference type="ARBA" id="ARBA00038901"/>
    </source>
</evidence>
<dbReference type="SUPFAM" id="SSF52972">
    <property type="entry name" value="ITPase-like"/>
    <property type="match status" value="1"/>
</dbReference>
<dbReference type="InterPro" id="IPR050299">
    <property type="entry name" value="YjjX_NTPase"/>
</dbReference>
<keyword evidence="7" id="KW-0546">Nucleotide metabolism</keyword>
<comment type="cofactor">
    <cofactor evidence="1">
        <name>Mn(2+)</name>
        <dbReference type="ChEBI" id="CHEBI:29035"/>
    </cofactor>
</comment>
<keyword evidence="14" id="KW-1185">Reference proteome</keyword>
<feature type="domain" description="Non-canonical purine NTP phosphatase/PRRC1" evidence="12">
    <location>
        <begin position="6"/>
        <end position="160"/>
    </location>
</feature>
<evidence type="ECO:0000256" key="5">
    <source>
        <dbReference type="ARBA" id="ARBA00022801"/>
    </source>
</evidence>
<evidence type="ECO:0000256" key="11">
    <source>
        <dbReference type="ARBA" id="ARBA00048781"/>
    </source>
</evidence>
<organism evidence="13 14">
    <name type="scientific">Saliterribacillus persicus</name>
    <dbReference type="NCBI Taxonomy" id="930114"/>
    <lineage>
        <taxon>Bacteria</taxon>
        <taxon>Bacillati</taxon>
        <taxon>Bacillota</taxon>
        <taxon>Bacilli</taxon>
        <taxon>Bacillales</taxon>
        <taxon>Bacillaceae</taxon>
        <taxon>Saliterribacillus</taxon>
    </lineage>
</organism>
<proteinExistence type="predicted"/>
<dbReference type="NCBIfam" id="NF002850">
    <property type="entry name" value="PRK03114.1"/>
    <property type="match status" value="1"/>
</dbReference>
<evidence type="ECO:0000256" key="8">
    <source>
        <dbReference type="ARBA" id="ARBA00023211"/>
    </source>
</evidence>
<dbReference type="EC" id="3.6.1.73" evidence="9"/>
<evidence type="ECO:0000256" key="2">
    <source>
        <dbReference type="ARBA" id="ARBA00001946"/>
    </source>
</evidence>
<keyword evidence="8" id="KW-0464">Manganese</keyword>
<keyword evidence="3" id="KW-0479">Metal-binding</keyword>
<evidence type="ECO:0000313" key="14">
    <source>
        <dbReference type="Proteomes" id="UP000252585"/>
    </source>
</evidence>
<evidence type="ECO:0000259" key="12">
    <source>
        <dbReference type="Pfam" id="PF01931"/>
    </source>
</evidence>
<sequence length="171" mass="18955">MDIIIGSTNKAKVAAVSEVFPSDKVESIKTESNVSSQPISDLETKKGAINRAIASYEYKPGSLGIGLEGGIMEIEKQTFLINWGAIYAGEKKLFVASGARIPLPEFIAEKLHEGKELGDIMDEFTKEKNIRHHAGAIGIFTNNIVKRKDMFEHVIKLAYGQYLFYGQKDLF</sequence>
<dbReference type="GO" id="GO:0000166">
    <property type="term" value="F:nucleotide binding"/>
    <property type="evidence" value="ECO:0007669"/>
    <property type="project" value="UniProtKB-KW"/>
</dbReference>
<comment type="caution">
    <text evidence="13">The sequence shown here is derived from an EMBL/GenBank/DDBJ whole genome shotgun (WGS) entry which is preliminary data.</text>
</comment>
<evidence type="ECO:0000256" key="10">
    <source>
        <dbReference type="ARBA" id="ARBA00048174"/>
    </source>
</evidence>
<dbReference type="AlphaFoldDB" id="A0A368X4P8"/>
<name>A0A368X4P8_9BACI</name>
<dbReference type="PANTHER" id="PTHR34699">
    <property type="match status" value="1"/>
</dbReference>
<dbReference type="GO" id="GO:0103023">
    <property type="term" value="F:ITPase activity"/>
    <property type="evidence" value="ECO:0007669"/>
    <property type="project" value="UniProtKB-EC"/>
</dbReference>
<evidence type="ECO:0000256" key="3">
    <source>
        <dbReference type="ARBA" id="ARBA00022723"/>
    </source>
</evidence>
<evidence type="ECO:0000256" key="6">
    <source>
        <dbReference type="ARBA" id="ARBA00022842"/>
    </source>
</evidence>
<dbReference type="OrthoDB" id="164951at2"/>
<comment type="catalytic activity">
    <reaction evidence="11">
        <text>XTP + H2O = XDP + phosphate + H(+)</text>
        <dbReference type="Rhea" id="RHEA:28406"/>
        <dbReference type="ChEBI" id="CHEBI:15377"/>
        <dbReference type="ChEBI" id="CHEBI:15378"/>
        <dbReference type="ChEBI" id="CHEBI:43474"/>
        <dbReference type="ChEBI" id="CHEBI:59884"/>
        <dbReference type="ChEBI" id="CHEBI:61314"/>
        <dbReference type="EC" id="3.6.1.73"/>
    </reaction>
</comment>
<evidence type="ECO:0000256" key="7">
    <source>
        <dbReference type="ARBA" id="ARBA00023080"/>
    </source>
</evidence>
<dbReference type="Proteomes" id="UP000252585">
    <property type="component" value="Unassembled WGS sequence"/>
</dbReference>
<evidence type="ECO:0000256" key="1">
    <source>
        <dbReference type="ARBA" id="ARBA00001936"/>
    </source>
</evidence>
<accession>A0A368X4P8</accession>
<evidence type="ECO:0000313" key="13">
    <source>
        <dbReference type="EMBL" id="RCW62669.1"/>
    </source>
</evidence>